<accession>A0A7T0C2Y2</accession>
<protein>
    <submittedName>
        <fullName evidence="1">Uncharacterized protein</fullName>
    </submittedName>
</protein>
<reference evidence="2" key="1">
    <citation type="submission" date="2020-02" db="EMBL/GenBank/DDBJ databases">
        <title>Genomic and physiological characterization of two novel Nitrospinaceae genera.</title>
        <authorList>
            <person name="Mueller A.J."/>
            <person name="Jung M.-Y."/>
            <person name="Strachan C.R."/>
            <person name="Herbold C.W."/>
            <person name="Kirkegaard R.H."/>
            <person name="Daims H."/>
        </authorList>
    </citation>
    <scope>NUCLEOTIDE SEQUENCE [LARGE SCALE GENOMIC DNA]</scope>
</reference>
<evidence type="ECO:0000313" key="2">
    <source>
        <dbReference type="Proteomes" id="UP000594464"/>
    </source>
</evidence>
<dbReference type="Proteomes" id="UP000594464">
    <property type="component" value="Chromosome"/>
</dbReference>
<proteinExistence type="predicted"/>
<dbReference type="KEGG" id="nva:G3M78_09350"/>
<sequence>MKLGKFVFIGVSFALLFWGCNGGMVGTVQNPPYEHNKVLSQIKPASDSSKVYKDAKYGFSFRFPADWEIVEPVKVKKMRSSVEEGLPWRRLDAPFASWDRMGVGLRKVQLESDFEAGGLDFNLDLDFGLDFDIGITDLSNLRVLVKGPDAMIIARVDQMKKSLSRVSYESGGWDDFLDDVMISVIRESIHGIFSNKPGVVETKEIAGKSTVKFNSLNFEIANKNIQEQGAPLYSLGRHIIPFENDFLLSVIVVGSPEGNLKDDVIWKIYDSFQFKGLPSETA</sequence>
<dbReference type="EMBL" id="CP048620">
    <property type="protein sequence ID" value="QPJ65586.1"/>
    <property type="molecule type" value="Genomic_DNA"/>
</dbReference>
<evidence type="ECO:0000313" key="1">
    <source>
        <dbReference type="EMBL" id="QPJ65586.1"/>
    </source>
</evidence>
<organism evidence="1 2">
    <name type="scientific">Candidatus Nitrohelix vancouverensis</name>
    <dbReference type="NCBI Taxonomy" id="2705534"/>
    <lineage>
        <taxon>Bacteria</taxon>
        <taxon>Pseudomonadati</taxon>
        <taxon>Nitrospinota/Tectimicrobiota group</taxon>
        <taxon>Nitrospinota</taxon>
        <taxon>Nitrospinia</taxon>
        <taxon>Nitrospinales</taxon>
        <taxon>Nitrospinaceae</taxon>
        <taxon>Candidatus Nitrohelix</taxon>
    </lineage>
</organism>
<dbReference type="AlphaFoldDB" id="A0A7T0C2Y2"/>
<gene>
    <name evidence="1" type="ORF">G3M78_09350</name>
</gene>
<name>A0A7T0C2Y2_9BACT</name>